<evidence type="ECO:0000256" key="1">
    <source>
        <dbReference type="SAM" id="Phobius"/>
    </source>
</evidence>
<evidence type="ECO:0008006" key="4">
    <source>
        <dbReference type="Google" id="ProtNLM"/>
    </source>
</evidence>
<sequence>MATYRRLIGRLLYLINILTLPFLPNNLANLWHTNETHHHLTLRVLRYLKKSLRRGLFFSCQFDLHIYLVLMMLTRVDSKKQLLFCVPLPKQNIKFLPLCSFTKAKYQVLALVTRELQWISFLLKSLSQLPSQSLILYYDNQSIFHIDANPMYYEHKNTWIQIAKLFERMPS</sequence>
<dbReference type="PANTHER" id="PTHR11439:SF498">
    <property type="entry name" value="DNAK FAMILY PROTEIN"/>
    <property type="match status" value="1"/>
</dbReference>
<feature type="non-terminal residue" evidence="2">
    <location>
        <position position="171"/>
    </location>
</feature>
<keyword evidence="1" id="KW-0472">Membrane</keyword>
<dbReference type="Proteomes" id="UP000257109">
    <property type="component" value="Unassembled WGS sequence"/>
</dbReference>
<feature type="non-terminal residue" evidence="2">
    <location>
        <position position="1"/>
    </location>
</feature>
<keyword evidence="1" id="KW-1133">Transmembrane helix</keyword>
<protein>
    <recommendedName>
        <fullName evidence="4">Copia protein</fullName>
    </recommendedName>
</protein>
<evidence type="ECO:0000313" key="2">
    <source>
        <dbReference type="EMBL" id="RDX70157.1"/>
    </source>
</evidence>
<organism evidence="2 3">
    <name type="scientific">Mucuna pruriens</name>
    <name type="common">Velvet bean</name>
    <name type="synonym">Dolichos pruriens</name>
    <dbReference type="NCBI Taxonomy" id="157652"/>
    <lineage>
        <taxon>Eukaryota</taxon>
        <taxon>Viridiplantae</taxon>
        <taxon>Streptophyta</taxon>
        <taxon>Embryophyta</taxon>
        <taxon>Tracheophyta</taxon>
        <taxon>Spermatophyta</taxon>
        <taxon>Magnoliopsida</taxon>
        <taxon>eudicotyledons</taxon>
        <taxon>Gunneridae</taxon>
        <taxon>Pentapetalae</taxon>
        <taxon>rosids</taxon>
        <taxon>fabids</taxon>
        <taxon>Fabales</taxon>
        <taxon>Fabaceae</taxon>
        <taxon>Papilionoideae</taxon>
        <taxon>50 kb inversion clade</taxon>
        <taxon>NPAAA clade</taxon>
        <taxon>indigoferoid/millettioid clade</taxon>
        <taxon>Phaseoleae</taxon>
        <taxon>Mucuna</taxon>
    </lineage>
</organism>
<gene>
    <name evidence="2" type="ORF">CR513_50631</name>
</gene>
<comment type="caution">
    <text evidence="2">The sequence shown here is derived from an EMBL/GenBank/DDBJ whole genome shotgun (WGS) entry which is preliminary data.</text>
</comment>
<dbReference type="PANTHER" id="PTHR11439">
    <property type="entry name" value="GAG-POL-RELATED RETROTRANSPOSON"/>
    <property type="match status" value="1"/>
</dbReference>
<keyword evidence="1" id="KW-0812">Transmembrane</keyword>
<keyword evidence="3" id="KW-1185">Reference proteome</keyword>
<dbReference type="EMBL" id="QJKJ01011816">
    <property type="protein sequence ID" value="RDX70157.1"/>
    <property type="molecule type" value="Genomic_DNA"/>
</dbReference>
<evidence type="ECO:0000313" key="3">
    <source>
        <dbReference type="Proteomes" id="UP000257109"/>
    </source>
</evidence>
<dbReference type="AlphaFoldDB" id="A0A371EVT3"/>
<name>A0A371EVT3_MUCPR</name>
<feature type="transmembrane region" description="Helical" evidence="1">
    <location>
        <begin position="55"/>
        <end position="73"/>
    </location>
</feature>
<proteinExistence type="predicted"/>
<reference evidence="2" key="1">
    <citation type="submission" date="2018-05" db="EMBL/GenBank/DDBJ databases">
        <title>Draft genome of Mucuna pruriens seed.</title>
        <authorList>
            <person name="Nnadi N.E."/>
            <person name="Vos R."/>
            <person name="Hasami M.H."/>
            <person name="Devisetty U.K."/>
            <person name="Aguiy J.C."/>
        </authorList>
    </citation>
    <scope>NUCLEOTIDE SEQUENCE [LARGE SCALE GENOMIC DNA]</scope>
    <source>
        <strain evidence="2">JCA_2017</strain>
    </source>
</reference>
<accession>A0A371EVT3</accession>